<dbReference type="EMBL" id="JANBUW010001408">
    <property type="protein sequence ID" value="KAJ2843462.1"/>
    <property type="molecule type" value="Genomic_DNA"/>
</dbReference>
<evidence type="ECO:0008006" key="8">
    <source>
        <dbReference type="Google" id="ProtNLM"/>
    </source>
</evidence>
<dbReference type="GO" id="GO:0006884">
    <property type="term" value="P:cell volume homeostasis"/>
    <property type="evidence" value="ECO:0007669"/>
    <property type="project" value="TreeGrafter"/>
</dbReference>
<dbReference type="InterPro" id="IPR004842">
    <property type="entry name" value="SLC12A_fam"/>
</dbReference>
<evidence type="ECO:0000256" key="5">
    <source>
        <dbReference type="SAM" id="MobiDB-lite"/>
    </source>
</evidence>
<dbReference type="OrthoDB" id="2020542at2759"/>
<dbReference type="GO" id="GO:0055075">
    <property type="term" value="P:potassium ion homeostasis"/>
    <property type="evidence" value="ECO:0007669"/>
    <property type="project" value="TreeGrafter"/>
</dbReference>
<dbReference type="GO" id="GO:0005774">
    <property type="term" value="C:vacuolar membrane"/>
    <property type="evidence" value="ECO:0007669"/>
    <property type="project" value="TreeGrafter"/>
</dbReference>
<dbReference type="Proteomes" id="UP001139887">
    <property type="component" value="Unassembled WGS sequence"/>
</dbReference>
<feature type="region of interest" description="Disordered" evidence="5">
    <location>
        <begin position="150"/>
        <end position="224"/>
    </location>
</feature>
<proteinExistence type="predicted"/>
<accession>A0A9W8LV88</accession>
<dbReference type="GO" id="GO:0055064">
    <property type="term" value="P:chloride ion homeostasis"/>
    <property type="evidence" value="ECO:0007669"/>
    <property type="project" value="TreeGrafter"/>
</dbReference>
<sequence length="347" mass="38487">IGTAAVPNGNADSHHAYLTNFDSYVMVLQLGTVLHLVPHWNQNFILRVMCFVEHQQDVAEEYRRVAKLLRDLRVNAELHVHYLQGSELQTYDRARMQAAAKTSKQALPPNAKPMDISAPAADNVPSTPSTGFSMRVNLPMPARYEARRFDTTTSTSATAASNSSSTSCSTASSSEESDSDSSDSDARSSLVSRRQSAQRPRKHRLHLMGSLFNGSGTPRRRSDGSMVLSNFYTQTFASLRQNRHSDSTKKGKRKSQHNLLQDTEENSVLEFNDMAVQTQNCILNELMYRHSRQGTKLIFTTLQAPEPGILQSKDKADAYLDNIDALAKDLPPVFLVHATSLTVTTSL</sequence>
<evidence type="ECO:0000256" key="1">
    <source>
        <dbReference type="ARBA" id="ARBA00004141"/>
    </source>
</evidence>
<organism evidence="6 7">
    <name type="scientific">Coemansia brasiliensis</name>
    <dbReference type="NCBI Taxonomy" id="2650707"/>
    <lineage>
        <taxon>Eukaryota</taxon>
        <taxon>Fungi</taxon>
        <taxon>Fungi incertae sedis</taxon>
        <taxon>Zoopagomycota</taxon>
        <taxon>Kickxellomycotina</taxon>
        <taxon>Kickxellomycetes</taxon>
        <taxon>Kickxellales</taxon>
        <taxon>Kickxellaceae</taxon>
        <taxon>Coemansia</taxon>
    </lineage>
</organism>
<dbReference type="AlphaFoldDB" id="A0A9W8LV88"/>
<evidence type="ECO:0000256" key="2">
    <source>
        <dbReference type="ARBA" id="ARBA00022692"/>
    </source>
</evidence>
<dbReference type="PANTHER" id="PTHR11827:SF72">
    <property type="entry name" value="GH08340P"/>
    <property type="match status" value="1"/>
</dbReference>
<feature type="region of interest" description="Disordered" evidence="5">
    <location>
        <begin position="239"/>
        <end position="260"/>
    </location>
</feature>
<keyword evidence="3" id="KW-1133">Transmembrane helix</keyword>
<evidence type="ECO:0000256" key="3">
    <source>
        <dbReference type="ARBA" id="ARBA00022989"/>
    </source>
</evidence>
<dbReference type="GO" id="GO:0015379">
    <property type="term" value="F:potassium:chloride symporter activity"/>
    <property type="evidence" value="ECO:0007669"/>
    <property type="project" value="TreeGrafter"/>
</dbReference>
<evidence type="ECO:0000256" key="4">
    <source>
        <dbReference type="ARBA" id="ARBA00023136"/>
    </source>
</evidence>
<feature type="non-terminal residue" evidence="6">
    <location>
        <position position="1"/>
    </location>
</feature>
<keyword evidence="7" id="KW-1185">Reference proteome</keyword>
<protein>
    <recommendedName>
        <fullName evidence="8">SLC12A transporter C-terminal domain-containing protein</fullName>
    </recommendedName>
</protein>
<dbReference type="GO" id="GO:0034486">
    <property type="term" value="P:vacuolar transmembrane transport"/>
    <property type="evidence" value="ECO:0007669"/>
    <property type="project" value="TreeGrafter"/>
</dbReference>
<dbReference type="PANTHER" id="PTHR11827">
    <property type="entry name" value="SOLUTE CARRIER FAMILY 12, CATION COTRANSPORTERS"/>
    <property type="match status" value="1"/>
</dbReference>
<feature type="compositionally biased region" description="Low complexity" evidence="5">
    <location>
        <begin position="151"/>
        <end position="174"/>
    </location>
</feature>
<name>A0A9W8LV88_9FUNG</name>
<keyword evidence="2" id="KW-0812">Transmembrane</keyword>
<feature type="region of interest" description="Disordered" evidence="5">
    <location>
        <begin position="99"/>
        <end position="136"/>
    </location>
</feature>
<comment type="subcellular location">
    <subcellularLocation>
        <location evidence="1">Membrane</location>
        <topology evidence="1">Multi-pass membrane protein</topology>
    </subcellularLocation>
</comment>
<keyword evidence="4" id="KW-0472">Membrane</keyword>
<reference evidence="6" key="1">
    <citation type="submission" date="2022-07" db="EMBL/GenBank/DDBJ databases">
        <title>Phylogenomic reconstructions and comparative analyses of Kickxellomycotina fungi.</title>
        <authorList>
            <person name="Reynolds N.K."/>
            <person name="Stajich J.E."/>
            <person name="Barry K."/>
            <person name="Grigoriev I.V."/>
            <person name="Crous P."/>
            <person name="Smith M.E."/>
        </authorList>
    </citation>
    <scope>NUCLEOTIDE SEQUENCE</scope>
    <source>
        <strain evidence="6">NRRL 1566</strain>
    </source>
</reference>
<evidence type="ECO:0000313" key="6">
    <source>
        <dbReference type="EMBL" id="KAJ2843462.1"/>
    </source>
</evidence>
<comment type="caution">
    <text evidence="6">The sequence shown here is derived from an EMBL/GenBank/DDBJ whole genome shotgun (WGS) entry which is preliminary data.</text>
</comment>
<gene>
    <name evidence="6" type="ORF">IWW36_005557</name>
</gene>
<evidence type="ECO:0000313" key="7">
    <source>
        <dbReference type="Proteomes" id="UP001139887"/>
    </source>
</evidence>